<dbReference type="AlphaFoldDB" id="A0A8H3ICX5"/>
<reference evidence="3" key="1">
    <citation type="submission" date="2021-03" db="EMBL/GenBank/DDBJ databases">
        <authorList>
            <person name="Tagirdzhanova G."/>
        </authorList>
    </citation>
    <scope>NUCLEOTIDE SEQUENCE</scope>
</reference>
<dbReference type="Proteomes" id="UP000664169">
    <property type="component" value="Unassembled WGS sequence"/>
</dbReference>
<evidence type="ECO:0000313" key="4">
    <source>
        <dbReference type="Proteomes" id="UP000664169"/>
    </source>
</evidence>
<keyword evidence="4" id="KW-1185">Reference proteome</keyword>
<evidence type="ECO:0000256" key="2">
    <source>
        <dbReference type="SAM" id="Phobius"/>
    </source>
</evidence>
<protein>
    <submittedName>
        <fullName evidence="3">Uncharacterized protein</fullName>
    </submittedName>
</protein>
<keyword evidence="2" id="KW-0472">Membrane</keyword>
<comment type="caution">
    <text evidence="3">The sequence shown here is derived from an EMBL/GenBank/DDBJ whole genome shotgun (WGS) entry which is preliminary data.</text>
</comment>
<organism evidence="3 4">
    <name type="scientific">Gomphillus americanus</name>
    <dbReference type="NCBI Taxonomy" id="1940652"/>
    <lineage>
        <taxon>Eukaryota</taxon>
        <taxon>Fungi</taxon>
        <taxon>Dikarya</taxon>
        <taxon>Ascomycota</taxon>
        <taxon>Pezizomycotina</taxon>
        <taxon>Lecanoromycetes</taxon>
        <taxon>OSLEUM clade</taxon>
        <taxon>Ostropomycetidae</taxon>
        <taxon>Ostropales</taxon>
        <taxon>Graphidaceae</taxon>
        <taxon>Gomphilloideae</taxon>
        <taxon>Gomphillus</taxon>
    </lineage>
</organism>
<name>A0A8H3ICX5_9LECA</name>
<dbReference type="OrthoDB" id="5322539at2759"/>
<accession>A0A8H3ICX5</accession>
<feature type="transmembrane region" description="Helical" evidence="2">
    <location>
        <begin position="431"/>
        <end position="456"/>
    </location>
</feature>
<feature type="compositionally biased region" description="Basic and acidic residues" evidence="1">
    <location>
        <begin position="542"/>
        <end position="554"/>
    </location>
</feature>
<sequence length="554" mass="62449">MLAGLICGSCFALGHHFLYQNINGLPVDNVQTSQAWFLRSGNLLAALVKLSYAISIGVVFVQVQWLKLHQIPLRVKDIDALSNVLSDILNIFGNSVWLRLPSLTLLAIIFWLTALVPIFTPGTLNVQPLPFQNITYIQAPQLDYSNMTQWMDPWSGPDRMFTVIGSTATRQIALATAIGGQILPLSPYLPNGTYTLDFHGPAIKCYNASEDIRQEFLTYYITEGDTDRIDYKYVSRITSYLGQDDRLGFLDSTSPDYSRIWIMTPESFKNRSYLVTECGLFNVEYRMQFSYQNAQQKVEVLHTEYLDGVSWLKWQVRPLDVSTPADFSTYAAKLAQLGSYCGLMAEFGSILVGDIQLGVGLKPATNTKVELLNFDYDGIGSQELQAKLEELFQNMTISLLSRQQFQKNSTQAEWVRVEDHVQVVSYIYDSVVLVVTYGIAFILTQICVLLGLYAVAKNRGTYQNRFSTFLRATKNTSELRRYSNVNDDATDPRPEKLSRATVNVFRLQKPGSIELRTYPTQDDADKNLLAEVSSSNPALHSPTHEQRSSEVARE</sequence>
<keyword evidence="2" id="KW-1133">Transmembrane helix</keyword>
<dbReference type="PANTHER" id="PTHR35041:SF6">
    <property type="entry name" value="FORMYLMETHIONINE DEFORMYLASE-LIKE PROTEIN-RELATED"/>
    <property type="match status" value="1"/>
</dbReference>
<keyword evidence="2" id="KW-0812">Transmembrane</keyword>
<evidence type="ECO:0000256" key="1">
    <source>
        <dbReference type="SAM" id="MobiDB-lite"/>
    </source>
</evidence>
<feature type="transmembrane region" description="Helical" evidence="2">
    <location>
        <begin position="44"/>
        <end position="66"/>
    </location>
</feature>
<gene>
    <name evidence="3" type="ORF">GOMPHAMPRED_006367</name>
</gene>
<proteinExistence type="predicted"/>
<dbReference type="PANTHER" id="PTHR35041">
    <property type="entry name" value="MEDIATOR OF RNA POLYMERASE II TRANSCRIPTION SUBUNIT 1"/>
    <property type="match status" value="1"/>
</dbReference>
<dbReference type="EMBL" id="CAJPDQ010000004">
    <property type="protein sequence ID" value="CAF9908964.1"/>
    <property type="molecule type" value="Genomic_DNA"/>
</dbReference>
<feature type="region of interest" description="Disordered" evidence="1">
    <location>
        <begin position="532"/>
        <end position="554"/>
    </location>
</feature>
<evidence type="ECO:0000313" key="3">
    <source>
        <dbReference type="EMBL" id="CAF9908964.1"/>
    </source>
</evidence>
<feature type="transmembrane region" description="Helical" evidence="2">
    <location>
        <begin position="96"/>
        <end position="119"/>
    </location>
</feature>